<dbReference type="CDD" id="cd00067">
    <property type="entry name" value="GAL4"/>
    <property type="match status" value="1"/>
</dbReference>
<keyword evidence="6" id="KW-0175">Coiled coil</keyword>
<dbReference type="SMART" id="SM00066">
    <property type="entry name" value="GAL4"/>
    <property type="match status" value="1"/>
</dbReference>
<organism evidence="9 10">
    <name type="scientific">Aspergillus rambellii</name>
    <dbReference type="NCBI Taxonomy" id="308745"/>
    <lineage>
        <taxon>Eukaryota</taxon>
        <taxon>Fungi</taxon>
        <taxon>Dikarya</taxon>
        <taxon>Ascomycota</taxon>
        <taxon>Pezizomycotina</taxon>
        <taxon>Eurotiomycetes</taxon>
        <taxon>Eurotiomycetidae</taxon>
        <taxon>Eurotiales</taxon>
        <taxon>Aspergillaceae</taxon>
        <taxon>Aspergillus</taxon>
        <taxon>Aspergillus subgen. Nidulantes</taxon>
    </lineage>
</organism>
<evidence type="ECO:0000256" key="5">
    <source>
        <dbReference type="ARBA" id="ARBA00023242"/>
    </source>
</evidence>
<dbReference type="Pfam" id="PF04082">
    <property type="entry name" value="Fungal_trans"/>
    <property type="match status" value="1"/>
</dbReference>
<reference evidence="9 10" key="1">
    <citation type="submission" date="2015-02" db="EMBL/GenBank/DDBJ databases">
        <title>Draft Genome Sequences of Two Closely-Related Aflatoxigenic Aspergillus Species Obtained from the Cote d'Ivoire.</title>
        <authorList>
            <person name="Moore G.G."/>
            <person name="Beltz S.B."/>
            <person name="Mack B.M."/>
        </authorList>
    </citation>
    <scope>NUCLEOTIDE SEQUENCE [LARGE SCALE GENOMIC DNA]</scope>
    <source>
        <strain evidence="9 10">SRRC1468</strain>
    </source>
</reference>
<dbReference type="Pfam" id="PF00172">
    <property type="entry name" value="Zn_clus"/>
    <property type="match status" value="1"/>
</dbReference>
<dbReference type="GO" id="GO:0005634">
    <property type="term" value="C:nucleus"/>
    <property type="evidence" value="ECO:0007669"/>
    <property type="project" value="TreeGrafter"/>
</dbReference>
<evidence type="ECO:0000256" key="3">
    <source>
        <dbReference type="ARBA" id="ARBA00023125"/>
    </source>
</evidence>
<dbReference type="PROSITE" id="PS00463">
    <property type="entry name" value="ZN2_CY6_FUNGAL_1"/>
    <property type="match status" value="1"/>
</dbReference>
<keyword evidence="10" id="KW-1185">Reference proteome</keyword>
<evidence type="ECO:0000313" key="9">
    <source>
        <dbReference type="EMBL" id="KKK26603.1"/>
    </source>
</evidence>
<dbReference type="GO" id="GO:0008270">
    <property type="term" value="F:zinc ion binding"/>
    <property type="evidence" value="ECO:0007669"/>
    <property type="project" value="InterPro"/>
</dbReference>
<dbReference type="PANTHER" id="PTHR47424:SF12">
    <property type="entry name" value="TRANSCRIPTION FACTOR ASQA"/>
    <property type="match status" value="1"/>
</dbReference>
<protein>
    <recommendedName>
        <fullName evidence="8">Zn(2)-C6 fungal-type domain-containing protein</fullName>
    </recommendedName>
</protein>
<dbReference type="CDD" id="cd12148">
    <property type="entry name" value="fungal_TF_MHR"/>
    <property type="match status" value="1"/>
</dbReference>
<feature type="region of interest" description="Disordered" evidence="7">
    <location>
        <begin position="107"/>
        <end position="130"/>
    </location>
</feature>
<evidence type="ECO:0000256" key="2">
    <source>
        <dbReference type="ARBA" id="ARBA00023015"/>
    </source>
</evidence>
<dbReference type="GO" id="GO:0006351">
    <property type="term" value="P:DNA-templated transcription"/>
    <property type="evidence" value="ECO:0007669"/>
    <property type="project" value="InterPro"/>
</dbReference>
<keyword evidence="4" id="KW-0804">Transcription</keyword>
<dbReference type="SMART" id="SM00906">
    <property type="entry name" value="Fungal_trans"/>
    <property type="match status" value="1"/>
</dbReference>
<keyword evidence="3" id="KW-0238">DNA-binding</keyword>
<dbReference type="SUPFAM" id="SSF57701">
    <property type="entry name" value="Zn2/Cys6 DNA-binding domain"/>
    <property type="match status" value="1"/>
</dbReference>
<dbReference type="GO" id="GO:0000435">
    <property type="term" value="P:positive regulation of transcription from RNA polymerase II promoter by galactose"/>
    <property type="evidence" value="ECO:0007669"/>
    <property type="project" value="TreeGrafter"/>
</dbReference>
<evidence type="ECO:0000256" key="4">
    <source>
        <dbReference type="ARBA" id="ARBA00023163"/>
    </source>
</evidence>
<dbReference type="OrthoDB" id="2283488at2759"/>
<dbReference type="InterPro" id="IPR007219">
    <property type="entry name" value="XnlR_reg_dom"/>
</dbReference>
<dbReference type="Proteomes" id="UP000034291">
    <property type="component" value="Unassembled WGS sequence"/>
</dbReference>
<dbReference type="GO" id="GO:0000978">
    <property type="term" value="F:RNA polymerase II cis-regulatory region sequence-specific DNA binding"/>
    <property type="evidence" value="ECO:0007669"/>
    <property type="project" value="TreeGrafter"/>
</dbReference>
<keyword evidence="2" id="KW-0805">Transcription regulation</keyword>
<accession>A0A0F8V498</accession>
<keyword evidence="1" id="KW-0479">Metal-binding</keyword>
<dbReference type="InterPro" id="IPR036864">
    <property type="entry name" value="Zn2-C6_fun-type_DNA-bd_sf"/>
</dbReference>
<evidence type="ECO:0000256" key="7">
    <source>
        <dbReference type="SAM" id="MobiDB-lite"/>
    </source>
</evidence>
<dbReference type="GO" id="GO:0000981">
    <property type="term" value="F:DNA-binding transcription factor activity, RNA polymerase II-specific"/>
    <property type="evidence" value="ECO:0007669"/>
    <property type="project" value="InterPro"/>
</dbReference>
<gene>
    <name evidence="9" type="ORF">ARAM_005854</name>
</gene>
<evidence type="ECO:0000256" key="6">
    <source>
        <dbReference type="SAM" id="Coils"/>
    </source>
</evidence>
<evidence type="ECO:0000259" key="8">
    <source>
        <dbReference type="PROSITE" id="PS50048"/>
    </source>
</evidence>
<evidence type="ECO:0000313" key="10">
    <source>
        <dbReference type="Proteomes" id="UP000034291"/>
    </source>
</evidence>
<sequence>MASPTFIVSMPSAGPASSASHAPSRPPPKKRSQVARACDWCRVHRVKCDAEFPCLNCRKRGARCSNDRQVKSPTLPEAYREIERLKQRVEELELELRDERAVRLSMRRLDTPSTLPDDESPGERGSYPGEGRVKKVWEGIHISTARSPNKTWYGPSSLFYFIGSINNFLTTALKQTHSTHRMLPNSASTLLDGPTEAVDGDHTDRALAPTDDPIRAGESLSPMQEEYFLNLFWESYYTAYPILDEREFKEHYQSLWETSEKERKPSALVDIVLAVCMQYGMARLPGGRQGLAAASRGNVNDTDSTIAGRWHYRRCLTLLSGELESPTLSTLQCHILCSIYLCYGSFQNMSDNACGLAVRTAFMLGLHLEPPESVPRRERELRKRIWWILYVLESNRSIKLGRPFILQESAVNCSLPADDREIASLSGSGFSPIGENVTWLSWNLYNTKLMLAARRAYKSIYGRPPDAFLLGDVQPIAEVMESWLRGVPDALKTSRQNHGMPFSTDRSPLQIEQFTPVWLQRQRLLLEVMYHNLCTSLYRPSICFTLAGAPASLTEPAALKCAAHAVALTHIMHQVLSTSSILSGWHEAFHWQWNAAMTLIGFVLAFPQCASTPAARSTIDMTVTVFEHFGHSFAVAVNAAAIMRDLSGKVDLLTQEHLRKNMGAFPTVPVAADKPPISLPYEETNYDNLSHPVIEWPLPSGEETSAEIGGILGHSIDISAETFTDLDWSTLNNDFFDQWVLRQQDIQLS</sequence>
<feature type="domain" description="Zn(2)-C6 fungal-type" evidence="8">
    <location>
        <begin position="37"/>
        <end position="66"/>
    </location>
</feature>
<dbReference type="PROSITE" id="PS50048">
    <property type="entry name" value="ZN2_CY6_FUNGAL_2"/>
    <property type="match status" value="1"/>
</dbReference>
<feature type="region of interest" description="Disordered" evidence="7">
    <location>
        <begin position="1"/>
        <end position="31"/>
    </location>
</feature>
<name>A0A0F8V498_9EURO</name>
<dbReference type="InterPro" id="IPR001138">
    <property type="entry name" value="Zn2Cys6_DnaBD"/>
</dbReference>
<dbReference type="PANTHER" id="PTHR47424">
    <property type="entry name" value="REGULATORY PROTEIN GAL4"/>
    <property type="match status" value="1"/>
</dbReference>
<keyword evidence="5" id="KW-0539">Nucleus</keyword>
<comment type="caution">
    <text evidence="9">The sequence shown here is derived from an EMBL/GenBank/DDBJ whole genome shotgun (WGS) entry which is preliminary data.</text>
</comment>
<dbReference type="EMBL" id="JZBS01000329">
    <property type="protein sequence ID" value="KKK26603.1"/>
    <property type="molecule type" value="Genomic_DNA"/>
</dbReference>
<evidence type="ECO:0000256" key="1">
    <source>
        <dbReference type="ARBA" id="ARBA00022723"/>
    </source>
</evidence>
<proteinExistence type="predicted"/>
<dbReference type="STRING" id="308745.A0A0F8V498"/>
<feature type="coiled-coil region" evidence="6">
    <location>
        <begin position="75"/>
        <end position="102"/>
    </location>
</feature>
<dbReference type="AlphaFoldDB" id="A0A0F8V498"/>
<feature type="compositionally biased region" description="Low complexity" evidence="7">
    <location>
        <begin position="9"/>
        <end position="23"/>
    </location>
</feature>
<dbReference type="Gene3D" id="4.10.240.10">
    <property type="entry name" value="Zn(2)-C6 fungal-type DNA-binding domain"/>
    <property type="match status" value="1"/>
</dbReference>
<dbReference type="InterPro" id="IPR051127">
    <property type="entry name" value="Fungal_SecMet_Regulators"/>
</dbReference>